<keyword evidence="1 4" id="KW-0489">Methyltransferase</keyword>
<dbReference type="GO" id="GO:0008173">
    <property type="term" value="F:RNA methyltransferase activity"/>
    <property type="evidence" value="ECO:0007669"/>
    <property type="project" value="InterPro"/>
</dbReference>
<evidence type="ECO:0000256" key="2">
    <source>
        <dbReference type="ARBA" id="ARBA00022679"/>
    </source>
</evidence>
<feature type="domain" description="tRNA/rRNA methyltransferase SpoU type" evidence="3">
    <location>
        <begin position="1"/>
        <end position="153"/>
    </location>
</feature>
<name>A0A2H0TD82_9BACT</name>
<proteinExistence type="predicted"/>
<dbReference type="InterPro" id="IPR001537">
    <property type="entry name" value="SpoU_MeTrfase"/>
</dbReference>
<dbReference type="SUPFAM" id="SSF75217">
    <property type="entry name" value="alpha/beta knot"/>
    <property type="match status" value="1"/>
</dbReference>
<dbReference type="InterPro" id="IPR029028">
    <property type="entry name" value="Alpha/beta_knot_MTases"/>
</dbReference>
<dbReference type="GO" id="GO:0003723">
    <property type="term" value="F:RNA binding"/>
    <property type="evidence" value="ECO:0007669"/>
    <property type="project" value="InterPro"/>
</dbReference>
<dbReference type="Pfam" id="PF00588">
    <property type="entry name" value="SpoU_methylase"/>
    <property type="match status" value="1"/>
</dbReference>
<dbReference type="AlphaFoldDB" id="A0A2H0TD82"/>
<keyword evidence="2 4" id="KW-0808">Transferase</keyword>
<evidence type="ECO:0000259" key="3">
    <source>
        <dbReference type="Pfam" id="PF00588"/>
    </source>
</evidence>
<dbReference type="PANTHER" id="PTHR46429">
    <property type="entry name" value="23S RRNA (GUANOSINE-2'-O-)-METHYLTRANSFERASE RLMB"/>
    <property type="match status" value="1"/>
</dbReference>
<gene>
    <name evidence="4" type="ORF">COU47_03040</name>
</gene>
<sequence>MIVVLHNIRSIYNVGSIFRTADALGDIEKIFLCGITPAPVNEIGAYKQAFTKTALGAEKTISWEKKKSTAVVLKNLRAQNKELEVVAVEQDRRSVPFHQFIPKSALKNIVLVLGGEIQGVPKIALDSADAIVEIPMQGKKESLNIAISFAIVSFFLKYKVIKH</sequence>
<dbReference type="GO" id="GO:0005829">
    <property type="term" value="C:cytosol"/>
    <property type="evidence" value="ECO:0007669"/>
    <property type="project" value="TreeGrafter"/>
</dbReference>
<dbReference type="PANTHER" id="PTHR46429:SF1">
    <property type="entry name" value="23S RRNA (GUANOSINE-2'-O-)-METHYLTRANSFERASE RLMB"/>
    <property type="match status" value="1"/>
</dbReference>
<dbReference type="GO" id="GO:0006396">
    <property type="term" value="P:RNA processing"/>
    <property type="evidence" value="ECO:0007669"/>
    <property type="project" value="InterPro"/>
</dbReference>
<dbReference type="InterPro" id="IPR004441">
    <property type="entry name" value="rRNA_MeTrfase_TrmH"/>
</dbReference>
<evidence type="ECO:0000313" key="5">
    <source>
        <dbReference type="Proteomes" id="UP000231503"/>
    </source>
</evidence>
<accession>A0A2H0TD82</accession>
<reference evidence="5" key="1">
    <citation type="submission" date="2017-09" db="EMBL/GenBank/DDBJ databases">
        <title>Depth-based differentiation of microbial function through sediment-hosted aquifers and enrichment of novel symbionts in the deep terrestrial subsurface.</title>
        <authorList>
            <person name="Probst A.J."/>
            <person name="Ladd B."/>
            <person name="Jarett J.K."/>
            <person name="Geller-Mcgrath D.E."/>
            <person name="Sieber C.M.K."/>
            <person name="Emerson J.B."/>
            <person name="Anantharaman K."/>
            <person name="Thomas B.C."/>
            <person name="Malmstrom R."/>
            <person name="Stieglmeier M."/>
            <person name="Klingl A."/>
            <person name="Woyke T."/>
            <person name="Ryan C.M."/>
            <person name="Banfield J.F."/>
        </authorList>
    </citation>
    <scope>NUCLEOTIDE SEQUENCE [LARGE SCALE GENOMIC DNA]</scope>
</reference>
<dbReference type="EMBL" id="PFCO01000006">
    <property type="protein sequence ID" value="PIR69520.1"/>
    <property type="molecule type" value="Genomic_DNA"/>
</dbReference>
<dbReference type="GO" id="GO:0032259">
    <property type="term" value="P:methylation"/>
    <property type="evidence" value="ECO:0007669"/>
    <property type="project" value="UniProtKB-KW"/>
</dbReference>
<evidence type="ECO:0000256" key="1">
    <source>
        <dbReference type="ARBA" id="ARBA00022603"/>
    </source>
</evidence>
<dbReference type="Proteomes" id="UP000231503">
    <property type="component" value="Unassembled WGS sequence"/>
</dbReference>
<dbReference type="Gene3D" id="3.40.1280.10">
    <property type="match status" value="1"/>
</dbReference>
<comment type="caution">
    <text evidence="4">The sequence shown here is derived from an EMBL/GenBank/DDBJ whole genome shotgun (WGS) entry which is preliminary data.</text>
</comment>
<dbReference type="InterPro" id="IPR029026">
    <property type="entry name" value="tRNA_m1G_MTases_N"/>
</dbReference>
<evidence type="ECO:0000313" key="4">
    <source>
        <dbReference type="EMBL" id="PIR69520.1"/>
    </source>
</evidence>
<organism evidence="4 5">
    <name type="scientific">Candidatus Niyogibacteria bacterium CG10_big_fil_rev_8_21_14_0_10_46_36</name>
    <dbReference type="NCBI Taxonomy" id="1974726"/>
    <lineage>
        <taxon>Bacteria</taxon>
        <taxon>Candidatus Niyogiibacteriota</taxon>
    </lineage>
</organism>
<protein>
    <submittedName>
        <fullName evidence="4">RNA methyltransferase</fullName>
    </submittedName>
</protein>